<dbReference type="PROSITE" id="PS50928">
    <property type="entry name" value="ABC_TM1"/>
    <property type="match status" value="1"/>
</dbReference>
<dbReference type="CDD" id="cd06261">
    <property type="entry name" value="TM_PBP2"/>
    <property type="match status" value="1"/>
</dbReference>
<sequence length="297" mass="31027">MTAVVEPPNPAAMPRPASPRRRRTLNLRAERLVGLTIVVVLALAFIIVPLVSPVSSSDISAMPLAPPSARHLFGTDQLGRDIFVRVFEAGRIDLGLIVVSIAVAAFGGALLGLIAAYLPAVGRAVISRITDATMAFPYIVLVIALAAALGNRELIPGLPRGAAAISIAIMIACWPPYTRLTMSRAIVLRERDSVVAARVLGYGPMRILFRHIGPALVSTNLSYAATQAVATTALVGSLAFLGVGIAPPTPELGRMMADSIALLPIAWWAPIIPGLVVLVLGVGFALMADSAGGRNSR</sequence>
<keyword evidence="10" id="KW-1185">Reference proteome</keyword>
<feature type="transmembrane region" description="Helical" evidence="7">
    <location>
        <begin position="94"/>
        <end position="120"/>
    </location>
</feature>
<accession>A0ABS1Q1Q2</accession>
<dbReference type="Pfam" id="PF00528">
    <property type="entry name" value="BPD_transp_1"/>
    <property type="match status" value="1"/>
</dbReference>
<dbReference type="Gene3D" id="1.10.3720.10">
    <property type="entry name" value="MetI-like"/>
    <property type="match status" value="1"/>
</dbReference>
<evidence type="ECO:0000256" key="5">
    <source>
        <dbReference type="ARBA" id="ARBA00022989"/>
    </source>
</evidence>
<dbReference type="EMBL" id="JAERRG010000024">
    <property type="protein sequence ID" value="MBL1118606.1"/>
    <property type="molecule type" value="Genomic_DNA"/>
</dbReference>
<gene>
    <name evidence="9" type="ORF">JK364_40500</name>
</gene>
<dbReference type="InterPro" id="IPR000515">
    <property type="entry name" value="MetI-like"/>
</dbReference>
<dbReference type="PANTHER" id="PTHR43386:SF1">
    <property type="entry name" value="D,D-DIPEPTIDE TRANSPORT SYSTEM PERMEASE PROTEIN DDPC-RELATED"/>
    <property type="match status" value="1"/>
</dbReference>
<protein>
    <submittedName>
        <fullName evidence="9">ABC transporter permease</fullName>
    </submittedName>
</protein>
<reference evidence="9 10" key="1">
    <citation type="submission" date="2021-01" db="EMBL/GenBank/DDBJ databases">
        <title>WGS of actinomycetes isolated from Thailand.</title>
        <authorList>
            <person name="Thawai C."/>
        </authorList>
    </citation>
    <scope>NUCLEOTIDE SEQUENCE [LARGE SCALE GENOMIC DNA]</scope>
    <source>
        <strain evidence="9 10">CA3R110</strain>
    </source>
</reference>
<organism evidence="9 10">
    <name type="scientific">Streptomyces endocoffeicus</name>
    <dbReference type="NCBI Taxonomy" id="2898945"/>
    <lineage>
        <taxon>Bacteria</taxon>
        <taxon>Bacillati</taxon>
        <taxon>Actinomycetota</taxon>
        <taxon>Actinomycetes</taxon>
        <taxon>Kitasatosporales</taxon>
        <taxon>Streptomycetaceae</taxon>
        <taxon>Streptomyces</taxon>
    </lineage>
</organism>
<keyword evidence="5 7" id="KW-1133">Transmembrane helix</keyword>
<feature type="transmembrane region" description="Helical" evidence="7">
    <location>
        <begin position="162"/>
        <end position="180"/>
    </location>
</feature>
<evidence type="ECO:0000256" key="4">
    <source>
        <dbReference type="ARBA" id="ARBA00022692"/>
    </source>
</evidence>
<dbReference type="RefSeq" id="WP_201856424.1">
    <property type="nucleotide sequence ID" value="NZ_JAERRG010000024.1"/>
</dbReference>
<evidence type="ECO:0000256" key="1">
    <source>
        <dbReference type="ARBA" id="ARBA00004651"/>
    </source>
</evidence>
<keyword evidence="4 7" id="KW-0812">Transmembrane</keyword>
<keyword evidence="2 7" id="KW-0813">Transport</keyword>
<comment type="similarity">
    <text evidence="7">Belongs to the binding-protein-dependent transport system permease family.</text>
</comment>
<feature type="transmembrane region" description="Helical" evidence="7">
    <location>
        <begin position="221"/>
        <end position="245"/>
    </location>
</feature>
<evidence type="ECO:0000256" key="7">
    <source>
        <dbReference type="RuleBase" id="RU363032"/>
    </source>
</evidence>
<dbReference type="PANTHER" id="PTHR43386">
    <property type="entry name" value="OLIGOPEPTIDE TRANSPORT SYSTEM PERMEASE PROTEIN APPC"/>
    <property type="match status" value="1"/>
</dbReference>
<name>A0ABS1Q1Q2_9ACTN</name>
<dbReference type="Proteomes" id="UP000621510">
    <property type="component" value="Unassembled WGS sequence"/>
</dbReference>
<feature type="transmembrane region" description="Helical" evidence="7">
    <location>
        <begin position="32"/>
        <end position="52"/>
    </location>
</feature>
<feature type="transmembrane region" description="Helical" evidence="7">
    <location>
        <begin position="132"/>
        <end position="150"/>
    </location>
</feature>
<evidence type="ECO:0000256" key="3">
    <source>
        <dbReference type="ARBA" id="ARBA00022475"/>
    </source>
</evidence>
<feature type="transmembrane region" description="Helical" evidence="7">
    <location>
        <begin position="265"/>
        <end position="288"/>
    </location>
</feature>
<evidence type="ECO:0000313" key="10">
    <source>
        <dbReference type="Proteomes" id="UP000621510"/>
    </source>
</evidence>
<dbReference type="SUPFAM" id="SSF161098">
    <property type="entry name" value="MetI-like"/>
    <property type="match status" value="1"/>
</dbReference>
<feature type="domain" description="ABC transmembrane type-1" evidence="8">
    <location>
        <begin position="90"/>
        <end position="288"/>
    </location>
</feature>
<evidence type="ECO:0000256" key="6">
    <source>
        <dbReference type="ARBA" id="ARBA00023136"/>
    </source>
</evidence>
<comment type="caution">
    <text evidence="9">The sequence shown here is derived from an EMBL/GenBank/DDBJ whole genome shotgun (WGS) entry which is preliminary data.</text>
</comment>
<comment type="subcellular location">
    <subcellularLocation>
        <location evidence="1 7">Cell membrane</location>
        <topology evidence="1 7">Multi-pass membrane protein</topology>
    </subcellularLocation>
</comment>
<dbReference type="InterPro" id="IPR035906">
    <property type="entry name" value="MetI-like_sf"/>
</dbReference>
<evidence type="ECO:0000313" key="9">
    <source>
        <dbReference type="EMBL" id="MBL1118606.1"/>
    </source>
</evidence>
<dbReference type="InterPro" id="IPR050366">
    <property type="entry name" value="BP-dependent_transpt_permease"/>
</dbReference>
<proteinExistence type="inferred from homology"/>
<evidence type="ECO:0000256" key="2">
    <source>
        <dbReference type="ARBA" id="ARBA00022448"/>
    </source>
</evidence>
<keyword evidence="6 7" id="KW-0472">Membrane</keyword>
<evidence type="ECO:0000259" key="8">
    <source>
        <dbReference type="PROSITE" id="PS50928"/>
    </source>
</evidence>
<keyword evidence="3" id="KW-1003">Cell membrane</keyword>